<evidence type="ECO:0000256" key="4">
    <source>
        <dbReference type="ARBA" id="ARBA00022692"/>
    </source>
</evidence>
<reference evidence="13" key="1">
    <citation type="submission" date="2020-07" db="EMBL/GenBank/DDBJ databases">
        <title>Genome sequences of bacteria associated with the marine, planktonic diatom Thalassiosira profunda strain ECT2AJA-044.</title>
        <authorList>
            <person name="Gargas C.B."/>
            <person name="Roberts W.R."/>
            <person name="Alverson A.J."/>
        </authorList>
    </citation>
    <scope>NUCLEOTIDE SEQUENCE</scope>
    <source>
        <strain evidence="13">ECT2AJA-044</strain>
    </source>
</reference>
<evidence type="ECO:0000256" key="2">
    <source>
        <dbReference type="ARBA" id="ARBA00022448"/>
    </source>
</evidence>
<evidence type="ECO:0000313" key="13">
    <source>
        <dbReference type="EMBL" id="QTN36229.1"/>
    </source>
</evidence>
<feature type="compositionally biased region" description="Basic and acidic residues" evidence="9">
    <location>
        <begin position="19"/>
        <end position="29"/>
    </location>
</feature>
<dbReference type="SMART" id="SM00382">
    <property type="entry name" value="AAA"/>
    <property type="match status" value="1"/>
</dbReference>
<feature type="domain" description="ABC transporter" evidence="11">
    <location>
        <begin position="378"/>
        <end position="611"/>
    </location>
</feature>
<dbReference type="EMBL" id="CP060010">
    <property type="protein sequence ID" value="QTN36229.1"/>
    <property type="molecule type" value="Genomic_DNA"/>
</dbReference>
<dbReference type="Pfam" id="PF00005">
    <property type="entry name" value="ABC_tran"/>
    <property type="match status" value="1"/>
</dbReference>
<dbReference type="CDD" id="cd18552">
    <property type="entry name" value="ABC_6TM_MsbA_like"/>
    <property type="match status" value="1"/>
</dbReference>
<feature type="transmembrane region" description="Helical" evidence="10">
    <location>
        <begin position="201"/>
        <end position="219"/>
    </location>
</feature>
<dbReference type="InterPro" id="IPR003439">
    <property type="entry name" value="ABC_transporter-like_ATP-bd"/>
</dbReference>
<evidence type="ECO:0000256" key="3">
    <source>
        <dbReference type="ARBA" id="ARBA00022475"/>
    </source>
</evidence>
<feature type="domain" description="ABC transmembrane type-1" evidence="12">
    <location>
        <begin position="62"/>
        <end position="343"/>
    </location>
</feature>
<accession>A0A975EQD5</accession>
<evidence type="ECO:0000256" key="5">
    <source>
        <dbReference type="ARBA" id="ARBA00022741"/>
    </source>
</evidence>
<feature type="transmembrane region" description="Helical" evidence="10">
    <location>
        <begin position="171"/>
        <end position="195"/>
    </location>
</feature>
<protein>
    <submittedName>
        <fullName evidence="13">ABC transporter ATP-binding protein</fullName>
    </submittedName>
</protein>
<dbReference type="PANTHER" id="PTHR43394:SF1">
    <property type="entry name" value="ATP-BINDING CASSETTE SUB-FAMILY B MEMBER 10, MITOCHONDRIAL"/>
    <property type="match status" value="1"/>
</dbReference>
<dbReference type="InterPro" id="IPR027417">
    <property type="entry name" value="P-loop_NTPase"/>
</dbReference>
<name>A0A975EQD5_9RHOB</name>
<evidence type="ECO:0000256" key="6">
    <source>
        <dbReference type="ARBA" id="ARBA00022840"/>
    </source>
</evidence>
<feature type="region of interest" description="Disordered" evidence="9">
    <location>
        <begin position="1"/>
        <end position="37"/>
    </location>
</feature>
<dbReference type="AlphaFoldDB" id="A0A975EQD5"/>
<dbReference type="GO" id="GO:0016887">
    <property type="term" value="F:ATP hydrolysis activity"/>
    <property type="evidence" value="ECO:0007669"/>
    <property type="project" value="InterPro"/>
</dbReference>
<gene>
    <name evidence="13" type="ORF">HZ995_01510</name>
</gene>
<dbReference type="FunFam" id="3.40.50.300:FF:000221">
    <property type="entry name" value="Multidrug ABC transporter ATP-binding protein"/>
    <property type="match status" value="1"/>
</dbReference>
<evidence type="ECO:0000313" key="14">
    <source>
        <dbReference type="Proteomes" id="UP000665026"/>
    </source>
</evidence>
<dbReference type="SUPFAM" id="SSF90123">
    <property type="entry name" value="ABC transporter transmembrane region"/>
    <property type="match status" value="1"/>
</dbReference>
<evidence type="ECO:0000256" key="8">
    <source>
        <dbReference type="ARBA" id="ARBA00023136"/>
    </source>
</evidence>
<feature type="transmembrane region" description="Helical" evidence="10">
    <location>
        <begin position="58"/>
        <end position="77"/>
    </location>
</feature>
<proteinExistence type="predicted"/>
<keyword evidence="4 10" id="KW-0812">Transmembrane</keyword>
<dbReference type="GO" id="GO:0015421">
    <property type="term" value="F:ABC-type oligopeptide transporter activity"/>
    <property type="evidence" value="ECO:0007669"/>
    <property type="project" value="TreeGrafter"/>
</dbReference>
<dbReference type="PROSITE" id="PS50893">
    <property type="entry name" value="ABC_TRANSPORTER_2"/>
    <property type="match status" value="1"/>
</dbReference>
<dbReference type="PANTHER" id="PTHR43394">
    <property type="entry name" value="ATP-DEPENDENT PERMEASE MDL1, MITOCHONDRIAL"/>
    <property type="match status" value="1"/>
</dbReference>
<keyword evidence="6 13" id="KW-0067">ATP-binding</keyword>
<feature type="transmembrane region" description="Helical" evidence="10">
    <location>
        <begin position="97"/>
        <end position="114"/>
    </location>
</feature>
<dbReference type="GO" id="GO:0005886">
    <property type="term" value="C:plasma membrane"/>
    <property type="evidence" value="ECO:0007669"/>
    <property type="project" value="UniProtKB-SubCell"/>
</dbReference>
<comment type="subcellular location">
    <subcellularLocation>
        <location evidence="1">Cell membrane</location>
        <topology evidence="1">Multi-pass membrane protein</topology>
    </subcellularLocation>
</comment>
<dbReference type="SUPFAM" id="SSF52540">
    <property type="entry name" value="P-loop containing nucleoside triphosphate hydrolases"/>
    <property type="match status" value="1"/>
</dbReference>
<sequence length="653" mass="71305">MDRKRIRSSGAPDSVQQRGLDHRVTDTTDKTAGSAPEEGESSRVLLGWLWRNFLRKHFIFLLLALVFMIIEGSMLGALARMMQPMFDNVFVAGDTEALSWVGLVIMGVFVARALSSIGQKVLLTLISQRTAADLRTRLLDKLMRQDMSFHQQHPPGYLIQRLQTDVMQINTVWNTVLTGAGRDFIGLLVLLGVAVSVDWRWTLVACIGTPVLVLPSALVQRFVRRRAREARDLGARLATRLDEIFHGIIPVKLNRLEDYQSRQFRELTGSLVTTEVRSATGAATIPGLIDIMAGLGFLGVLFYGGSEIIAGEKTIGEFMTFFTALGFAFEPLRRLGAISGQWQVAAASIERLRELLEAEPTLKSPPKPLKTPTKDLAIQFDDVYLSYGDAKVLNGTSFTAEAGKTTAIVGASGAGKSTLFNVLTRLVDPTKGTAQIGGVATATMSLSGLRDLFSVVSQDAMLFDETLRENILLGRSNVTERQLAQVLDAAHVSDFVKKMPDGLDTRVGPRGSGLSGGQRQRVVIARALLRNTPILLLDEATSALDAQSEVLVQEALDKLSKGRTTLVIAHRLSTVREADKIVVMDKGRVVEEGTHEDLLAQNGVYAELHALQFASDGPTAEERARQGASRGEITNPEVKQGFIARLLSRLPKL</sequence>
<dbReference type="PROSITE" id="PS00211">
    <property type="entry name" value="ABC_TRANSPORTER_1"/>
    <property type="match status" value="1"/>
</dbReference>
<keyword evidence="7 10" id="KW-1133">Transmembrane helix</keyword>
<evidence type="ECO:0000256" key="1">
    <source>
        <dbReference type="ARBA" id="ARBA00004651"/>
    </source>
</evidence>
<dbReference type="InterPro" id="IPR036640">
    <property type="entry name" value="ABC1_TM_sf"/>
</dbReference>
<dbReference type="Proteomes" id="UP000665026">
    <property type="component" value="Chromosome"/>
</dbReference>
<dbReference type="GO" id="GO:0005524">
    <property type="term" value="F:ATP binding"/>
    <property type="evidence" value="ECO:0007669"/>
    <property type="project" value="UniProtKB-KW"/>
</dbReference>
<keyword evidence="3" id="KW-1003">Cell membrane</keyword>
<dbReference type="InterPro" id="IPR039421">
    <property type="entry name" value="Type_1_exporter"/>
</dbReference>
<keyword evidence="2" id="KW-0813">Transport</keyword>
<dbReference type="KEGG" id="cact:HZ995_01510"/>
<dbReference type="Pfam" id="PF00664">
    <property type="entry name" value="ABC_membrane"/>
    <property type="match status" value="1"/>
</dbReference>
<evidence type="ECO:0000256" key="9">
    <source>
        <dbReference type="SAM" id="MobiDB-lite"/>
    </source>
</evidence>
<dbReference type="PROSITE" id="PS50929">
    <property type="entry name" value="ABC_TM1F"/>
    <property type="match status" value="1"/>
</dbReference>
<dbReference type="InterPro" id="IPR017871">
    <property type="entry name" value="ABC_transporter-like_CS"/>
</dbReference>
<keyword evidence="8 10" id="KW-0472">Membrane</keyword>
<evidence type="ECO:0000256" key="10">
    <source>
        <dbReference type="SAM" id="Phobius"/>
    </source>
</evidence>
<organism evidence="13 14">
    <name type="scientific">Cognatishimia activa</name>
    <dbReference type="NCBI Taxonomy" id="1715691"/>
    <lineage>
        <taxon>Bacteria</taxon>
        <taxon>Pseudomonadati</taxon>
        <taxon>Pseudomonadota</taxon>
        <taxon>Alphaproteobacteria</taxon>
        <taxon>Rhodobacterales</taxon>
        <taxon>Paracoccaceae</taxon>
        <taxon>Cognatishimia</taxon>
    </lineage>
</organism>
<evidence type="ECO:0000256" key="7">
    <source>
        <dbReference type="ARBA" id="ARBA00022989"/>
    </source>
</evidence>
<dbReference type="Gene3D" id="3.40.50.300">
    <property type="entry name" value="P-loop containing nucleotide triphosphate hydrolases"/>
    <property type="match status" value="1"/>
</dbReference>
<dbReference type="InterPro" id="IPR003593">
    <property type="entry name" value="AAA+_ATPase"/>
</dbReference>
<evidence type="ECO:0000259" key="12">
    <source>
        <dbReference type="PROSITE" id="PS50929"/>
    </source>
</evidence>
<dbReference type="InterPro" id="IPR011527">
    <property type="entry name" value="ABC1_TM_dom"/>
</dbReference>
<evidence type="ECO:0000259" key="11">
    <source>
        <dbReference type="PROSITE" id="PS50893"/>
    </source>
</evidence>
<keyword evidence="5" id="KW-0547">Nucleotide-binding</keyword>
<dbReference type="Gene3D" id="1.20.1560.10">
    <property type="entry name" value="ABC transporter type 1, transmembrane domain"/>
    <property type="match status" value="1"/>
</dbReference>